<name>A0A133KST6_BIFBI</name>
<evidence type="ECO:0000313" key="1">
    <source>
        <dbReference type="EMBL" id="KWZ82663.1"/>
    </source>
</evidence>
<comment type="caution">
    <text evidence="1">The sequence shown here is derived from an EMBL/GenBank/DDBJ whole genome shotgun (WGS) entry which is preliminary data.</text>
</comment>
<accession>A0A133KST6</accession>
<dbReference type="PATRIC" id="fig|1681.53.peg.207"/>
<evidence type="ECO:0000313" key="2">
    <source>
        <dbReference type="Proteomes" id="UP000070092"/>
    </source>
</evidence>
<gene>
    <name evidence="1" type="ORF">HMPREF3196_00213</name>
</gene>
<dbReference type="AlphaFoldDB" id="A0A133KST6"/>
<dbReference type="EMBL" id="LRPO01000006">
    <property type="protein sequence ID" value="KWZ82663.1"/>
    <property type="molecule type" value="Genomic_DNA"/>
</dbReference>
<reference evidence="1 2" key="1">
    <citation type="submission" date="2016-01" db="EMBL/GenBank/DDBJ databases">
        <authorList>
            <person name="Oliw E.H."/>
        </authorList>
    </citation>
    <scope>NUCLEOTIDE SEQUENCE [LARGE SCALE GENOMIC DNA]</scope>
    <source>
        <strain evidence="1 2">MJR8628B</strain>
    </source>
</reference>
<proteinExistence type="predicted"/>
<dbReference type="Proteomes" id="UP000070092">
    <property type="component" value="Unassembled WGS sequence"/>
</dbReference>
<organism evidence="1 2">
    <name type="scientific">Bifidobacterium bifidum</name>
    <dbReference type="NCBI Taxonomy" id="1681"/>
    <lineage>
        <taxon>Bacteria</taxon>
        <taxon>Bacillati</taxon>
        <taxon>Actinomycetota</taxon>
        <taxon>Actinomycetes</taxon>
        <taxon>Bifidobacteriales</taxon>
        <taxon>Bifidobacteriaceae</taxon>
        <taxon>Bifidobacterium</taxon>
    </lineage>
</organism>
<sequence length="41" mass="4972">MRQNIYLRFEGVVLKYKRSQNRMIPATYSFEYPAYRVLATP</sequence>
<protein>
    <submittedName>
        <fullName evidence="1">Uncharacterized protein</fullName>
    </submittedName>
</protein>